<accession>A0A1S3MR81</accession>
<dbReference type="GeneID" id="106574330"/>
<feature type="compositionally biased region" description="Polar residues" evidence="1">
    <location>
        <begin position="48"/>
        <end position="65"/>
    </location>
</feature>
<dbReference type="RefSeq" id="XP_014005649.1">
    <property type="nucleotide sequence ID" value="XM_014150174.2"/>
</dbReference>
<dbReference type="GO" id="GO:0030010">
    <property type="term" value="P:establishment of cell polarity"/>
    <property type="evidence" value="ECO:0007669"/>
    <property type="project" value="TreeGrafter"/>
</dbReference>
<dbReference type="GO" id="GO:0016324">
    <property type="term" value="C:apical plasma membrane"/>
    <property type="evidence" value="ECO:0007669"/>
    <property type="project" value="TreeGrafter"/>
</dbReference>
<dbReference type="GO" id="GO:0005912">
    <property type="term" value="C:adherens junction"/>
    <property type="evidence" value="ECO:0007669"/>
    <property type="project" value="TreeGrafter"/>
</dbReference>
<dbReference type="KEGG" id="sasa:106574330"/>
<evidence type="ECO:0000256" key="1">
    <source>
        <dbReference type="SAM" id="MobiDB-lite"/>
    </source>
</evidence>
<feature type="region of interest" description="Disordered" evidence="1">
    <location>
        <begin position="141"/>
        <end position="167"/>
    </location>
</feature>
<feature type="region of interest" description="Disordered" evidence="1">
    <location>
        <begin position="48"/>
        <end position="92"/>
    </location>
</feature>
<dbReference type="GO" id="GO:0051660">
    <property type="term" value="P:establishment of centrosome localization"/>
    <property type="evidence" value="ECO:0007669"/>
    <property type="project" value="TreeGrafter"/>
</dbReference>
<evidence type="ECO:0000313" key="2">
    <source>
        <dbReference type="Proteomes" id="UP001652741"/>
    </source>
</evidence>
<dbReference type="GO" id="GO:0008104">
    <property type="term" value="P:intracellular protein localization"/>
    <property type="evidence" value="ECO:0007669"/>
    <property type="project" value="TreeGrafter"/>
</dbReference>
<dbReference type="GO" id="GO:0035091">
    <property type="term" value="F:phosphatidylinositol binding"/>
    <property type="evidence" value="ECO:0007669"/>
    <property type="project" value="TreeGrafter"/>
</dbReference>
<dbReference type="OrthoDB" id="6264899at2759"/>
<keyword evidence="2" id="KW-1185">Reference proteome</keyword>
<dbReference type="PANTHER" id="PTHR16484">
    <property type="entry name" value="PARTITIONING DEFECTIVE 3 RELATED"/>
    <property type="match status" value="1"/>
</dbReference>
<dbReference type="GO" id="GO:0000226">
    <property type="term" value="P:microtubule cytoskeleton organization"/>
    <property type="evidence" value="ECO:0007669"/>
    <property type="project" value="TreeGrafter"/>
</dbReference>
<feature type="compositionally biased region" description="Polar residues" evidence="1">
    <location>
        <begin position="75"/>
        <end position="89"/>
    </location>
</feature>
<dbReference type="AlphaFoldDB" id="A0A1S3MR81"/>
<dbReference type="GO" id="GO:0007155">
    <property type="term" value="P:cell adhesion"/>
    <property type="evidence" value="ECO:0007669"/>
    <property type="project" value="TreeGrafter"/>
</dbReference>
<dbReference type="GO" id="GO:0043296">
    <property type="term" value="C:apical junction complex"/>
    <property type="evidence" value="ECO:0007669"/>
    <property type="project" value="TreeGrafter"/>
</dbReference>
<protein>
    <submittedName>
        <fullName evidence="3">Partitioning defective 3 homolog B</fullName>
    </submittedName>
</protein>
<organism evidence="2 3">
    <name type="scientific">Salmo salar</name>
    <name type="common">Atlantic salmon</name>
    <dbReference type="NCBI Taxonomy" id="8030"/>
    <lineage>
        <taxon>Eukaryota</taxon>
        <taxon>Metazoa</taxon>
        <taxon>Chordata</taxon>
        <taxon>Craniata</taxon>
        <taxon>Vertebrata</taxon>
        <taxon>Euteleostomi</taxon>
        <taxon>Actinopterygii</taxon>
        <taxon>Neopterygii</taxon>
        <taxon>Teleostei</taxon>
        <taxon>Protacanthopterygii</taxon>
        <taxon>Salmoniformes</taxon>
        <taxon>Salmonidae</taxon>
        <taxon>Salmoninae</taxon>
        <taxon>Salmo</taxon>
    </lineage>
</organism>
<proteinExistence type="predicted"/>
<reference evidence="3" key="1">
    <citation type="submission" date="2025-08" db="UniProtKB">
        <authorList>
            <consortium name="RefSeq"/>
        </authorList>
    </citation>
    <scope>IDENTIFICATION</scope>
</reference>
<dbReference type="PANTHER" id="PTHR16484:SF4">
    <property type="entry name" value="PARTITIONING DEFECTIVE 3 HOMOLOG B"/>
    <property type="match status" value="1"/>
</dbReference>
<name>A0A1S3MR81_SALSA</name>
<dbReference type="Proteomes" id="UP001652741">
    <property type="component" value="Chromosome ssa16"/>
</dbReference>
<gene>
    <name evidence="3" type="primary">LOC106574330</name>
</gene>
<evidence type="ECO:0000313" key="3">
    <source>
        <dbReference type="RefSeq" id="XP_014005649.1"/>
    </source>
</evidence>
<sequence length="167" mass="18547">MKERLNIKIGHNKSAGYNVNSVDYNLWGFFSVSGTRLPILLRVPFTQRAQQPRQTDYPQTRNSKSMDLVADESNMRSLAEQSPEVSSRGSDLGPTLGLWKSCSLESHQSAMSEARQLSQVPFPCPRPHIVRGRGCNQSFRTAIDKSYDGPSESEDGSGCLRLRGGNQ</sequence>
<dbReference type="GO" id="GO:0045197">
    <property type="term" value="P:establishment or maintenance of epithelial cell apical/basal polarity"/>
    <property type="evidence" value="ECO:0007669"/>
    <property type="project" value="TreeGrafter"/>
</dbReference>
<dbReference type="InterPro" id="IPR052213">
    <property type="entry name" value="PAR3"/>
</dbReference>
<dbReference type="GO" id="GO:0005938">
    <property type="term" value="C:cell cortex"/>
    <property type="evidence" value="ECO:0007669"/>
    <property type="project" value="TreeGrafter"/>
</dbReference>